<dbReference type="InterPro" id="IPR019559">
    <property type="entry name" value="Cullin_neddylation_domain"/>
</dbReference>
<evidence type="ECO:0000256" key="8">
    <source>
        <dbReference type="ARBA" id="ARBA00023242"/>
    </source>
</evidence>
<evidence type="ECO:0000256" key="2">
    <source>
        <dbReference type="ARBA" id="ARBA00004906"/>
    </source>
</evidence>
<evidence type="ECO:0000313" key="13">
    <source>
        <dbReference type="EMBL" id="CAG7835528.1"/>
    </source>
</evidence>
<keyword evidence="8" id="KW-0539">Nucleus</keyword>
<feature type="domain" description="Cullin family profile" evidence="12">
    <location>
        <begin position="402"/>
        <end position="630"/>
    </location>
</feature>
<comment type="subcellular location">
    <subcellularLocation>
        <location evidence="1">Nucleus</location>
    </subcellularLocation>
</comment>
<dbReference type="OrthoDB" id="27073at2759"/>
<evidence type="ECO:0000256" key="9">
    <source>
        <dbReference type="ARBA" id="ARBA00069610"/>
    </source>
</evidence>
<dbReference type="GO" id="GO:0031981">
    <property type="term" value="C:nuclear lumen"/>
    <property type="evidence" value="ECO:0007669"/>
    <property type="project" value="UniProtKB-ARBA"/>
</dbReference>
<evidence type="ECO:0000256" key="11">
    <source>
        <dbReference type="RuleBase" id="RU003829"/>
    </source>
</evidence>
<dbReference type="FunFam" id="3.30.230.130:FF:000003">
    <property type="entry name" value="Cullin 2"/>
    <property type="match status" value="1"/>
</dbReference>
<comment type="similarity">
    <text evidence="10 11">Belongs to the cullin family.</text>
</comment>
<evidence type="ECO:0000313" key="14">
    <source>
        <dbReference type="Proteomes" id="UP000708208"/>
    </source>
</evidence>
<organism evidence="13 14">
    <name type="scientific">Allacma fusca</name>
    <dbReference type="NCBI Taxonomy" id="39272"/>
    <lineage>
        <taxon>Eukaryota</taxon>
        <taxon>Metazoa</taxon>
        <taxon>Ecdysozoa</taxon>
        <taxon>Arthropoda</taxon>
        <taxon>Hexapoda</taxon>
        <taxon>Collembola</taxon>
        <taxon>Symphypleona</taxon>
        <taxon>Sminthuridae</taxon>
        <taxon>Allacma</taxon>
    </lineage>
</organism>
<evidence type="ECO:0000256" key="3">
    <source>
        <dbReference type="ARBA" id="ARBA00022499"/>
    </source>
</evidence>
<dbReference type="InterPro" id="IPR016157">
    <property type="entry name" value="Cullin_CS"/>
</dbReference>
<dbReference type="PROSITE" id="PS50069">
    <property type="entry name" value="CULLIN_2"/>
    <property type="match status" value="1"/>
</dbReference>
<proteinExistence type="inferred from homology"/>
<dbReference type="FunFam" id="1.20.1310.10:FF:000012">
    <property type="entry name" value="Cullin 2"/>
    <property type="match status" value="1"/>
</dbReference>
<dbReference type="EMBL" id="CAJVCH010570654">
    <property type="protein sequence ID" value="CAG7835528.1"/>
    <property type="molecule type" value="Genomic_DNA"/>
</dbReference>
<dbReference type="InterPro" id="IPR059120">
    <property type="entry name" value="Cullin-like_AB"/>
</dbReference>
<dbReference type="GO" id="GO:0006511">
    <property type="term" value="P:ubiquitin-dependent protein catabolic process"/>
    <property type="evidence" value="ECO:0007669"/>
    <property type="project" value="InterPro"/>
</dbReference>
<evidence type="ECO:0000256" key="4">
    <source>
        <dbReference type="ARBA" id="ARBA00022553"/>
    </source>
</evidence>
<evidence type="ECO:0000256" key="10">
    <source>
        <dbReference type="PROSITE-ProRule" id="PRU00330"/>
    </source>
</evidence>
<evidence type="ECO:0000259" key="12">
    <source>
        <dbReference type="PROSITE" id="PS50069"/>
    </source>
</evidence>
<dbReference type="InterPro" id="IPR001373">
    <property type="entry name" value="Cullin_N"/>
</dbReference>
<name>A0A8J2PLL6_9HEXA</name>
<dbReference type="GO" id="GO:0031462">
    <property type="term" value="C:Cul2-RING ubiquitin ligase complex"/>
    <property type="evidence" value="ECO:0007669"/>
    <property type="project" value="UniProtKB-ARBA"/>
</dbReference>
<keyword evidence="4" id="KW-0597">Phosphoprotein</keyword>
<evidence type="ECO:0000256" key="7">
    <source>
        <dbReference type="ARBA" id="ARBA00022990"/>
    </source>
</evidence>
<dbReference type="FunFam" id="1.10.10.10:FF:000014">
    <property type="entry name" value="Cullin 1"/>
    <property type="match status" value="1"/>
</dbReference>
<comment type="caution">
    <text evidence="13">The sequence shown here is derived from an EMBL/GenBank/DDBJ whole genome shotgun (WGS) entry which is preliminary data.</text>
</comment>
<comment type="pathway">
    <text evidence="2">Protein modification; protein ubiquitination.</text>
</comment>
<protein>
    <recommendedName>
        <fullName evidence="9">Cullin-2</fullName>
    </recommendedName>
</protein>
<gene>
    <name evidence="13" type="ORF">AFUS01_LOCUS44889</name>
</gene>
<evidence type="ECO:0000256" key="6">
    <source>
        <dbReference type="ARBA" id="ARBA00022843"/>
    </source>
</evidence>
<keyword evidence="6" id="KW-0832">Ubl conjugation</keyword>
<keyword evidence="5" id="KW-0833">Ubl conjugation pathway</keyword>
<sequence>MSLKPKKVDFTVTWNALKRTIEGVVTLSKVPRVEWNDRFTDVYSLCVAHPDPFTNQLYSETKEFLTRHVQSLREQIIQFENNSDLLKVYHEMWIKYSQGVSYLNKLYSYLNQQHVKKSKLSEADLTYGGIGDLPGHMVEIGELGLEIWRLEMLEKIKDNLIELVLEAIRIDRKGDSAVPTTVVNGVIQSFVAVEDPKLRVPGDPSTHLTFYEKSFEEPFLRDTGQYYQKEANKLIETCSVAEYMEKVIQKLHEEDMRARRYLHPTSYAKLSAECHRRLVTDHASLLHAECLQMVENDRRKDLANMYCLLKPLSGGLGFLADTVEQHIQNEGLDAIKSMKPETAHTDFVENMVVVQKKYKEIVSNIFNSDQLFLSALDKACTKVINWRGQASQPGQAKLPPCKSPELLAKYCDTLLKKSTKGFSEQEVDEKLNNSIMIFKYIEDKDVFQKFYARNLARRLIHQLSNSMDAEEGMINRLKQACGYEFTNKLHRMFTDVSVSNDLCNKFNDYLTSQNLTTGVGFSVQVLQAGAWPLQSNYPVQVPQVLEKSVHIFETFYSKQFNGRKLTWLHHLSTSDVKLNYTKRTYFITMQTLQLSLLTHFEIQDSLSCKELQELTQLNDDAFTRHLQSLIDCKLLLASSKVSEVHPTELTADTIIELNKNYSNKRSKFRISGAMQKETPQEVEHTFASVEEDRKIFIQAAIVRIIKSRKVIKHNVLIQEVLNLSYTRFSPTISIIKKCVETLIERQYLERTPNSTDEYSYVA</sequence>
<dbReference type="SMART" id="SM00182">
    <property type="entry name" value="CULLIN"/>
    <property type="match status" value="1"/>
</dbReference>
<dbReference type="Pfam" id="PF10557">
    <property type="entry name" value="Cullin_Nedd8"/>
    <property type="match status" value="1"/>
</dbReference>
<dbReference type="FunFam" id="1.20.1310.10:FF:000022">
    <property type="entry name" value="Cullin-2 isoform 2"/>
    <property type="match status" value="1"/>
</dbReference>
<keyword evidence="3" id="KW-1017">Isopeptide bond</keyword>
<dbReference type="SMART" id="SM00884">
    <property type="entry name" value="Cullin_Nedd8"/>
    <property type="match status" value="1"/>
</dbReference>
<reference evidence="13" key="1">
    <citation type="submission" date="2021-06" db="EMBL/GenBank/DDBJ databases">
        <authorList>
            <person name="Hodson N. C."/>
            <person name="Mongue J. A."/>
            <person name="Jaron S. K."/>
        </authorList>
    </citation>
    <scope>NUCLEOTIDE SEQUENCE</scope>
</reference>
<dbReference type="PROSITE" id="PS01256">
    <property type="entry name" value="CULLIN_1"/>
    <property type="match status" value="1"/>
</dbReference>
<evidence type="ECO:0000256" key="1">
    <source>
        <dbReference type="ARBA" id="ARBA00004123"/>
    </source>
</evidence>
<dbReference type="GO" id="GO:0031625">
    <property type="term" value="F:ubiquitin protein ligase binding"/>
    <property type="evidence" value="ECO:0007669"/>
    <property type="project" value="InterPro"/>
</dbReference>
<dbReference type="FunFam" id="1.20.1310.10:FF:000016">
    <property type="entry name" value="Cullin 2"/>
    <property type="match status" value="1"/>
</dbReference>
<dbReference type="PANTHER" id="PTHR11932">
    <property type="entry name" value="CULLIN"/>
    <property type="match status" value="1"/>
</dbReference>
<keyword evidence="7" id="KW-0007">Acetylation</keyword>
<dbReference type="InterPro" id="IPR045093">
    <property type="entry name" value="Cullin"/>
</dbReference>
<evidence type="ECO:0000256" key="5">
    <source>
        <dbReference type="ARBA" id="ARBA00022786"/>
    </source>
</evidence>
<accession>A0A8J2PLL6</accession>
<dbReference type="AlphaFoldDB" id="A0A8J2PLL6"/>
<dbReference type="Proteomes" id="UP000708208">
    <property type="component" value="Unassembled WGS sequence"/>
</dbReference>
<keyword evidence="14" id="KW-1185">Reference proteome</keyword>
<dbReference type="Pfam" id="PF26557">
    <property type="entry name" value="Cullin_AB"/>
    <property type="match status" value="1"/>
</dbReference>
<dbReference type="InterPro" id="IPR016158">
    <property type="entry name" value="Cullin_homology"/>
</dbReference>
<dbReference type="Pfam" id="PF00888">
    <property type="entry name" value="Cullin"/>
    <property type="match status" value="1"/>
</dbReference>